<feature type="region of interest" description="Disordered" evidence="1">
    <location>
        <begin position="1"/>
        <end position="42"/>
    </location>
</feature>
<protein>
    <submittedName>
        <fullName evidence="2">Uncharacterized protein</fullName>
    </submittedName>
</protein>
<keyword evidence="3" id="KW-1185">Reference proteome</keyword>
<feature type="compositionally biased region" description="Basic residues" evidence="1">
    <location>
        <begin position="8"/>
        <end position="17"/>
    </location>
</feature>
<dbReference type="RefSeq" id="WP_156089639.1">
    <property type="nucleotide sequence ID" value="NZ_CP073767.1"/>
</dbReference>
<dbReference type="EMBL" id="CP073767">
    <property type="protein sequence ID" value="UWZ50661.1"/>
    <property type="molecule type" value="Genomic_DNA"/>
</dbReference>
<evidence type="ECO:0000256" key="1">
    <source>
        <dbReference type="SAM" id="MobiDB-lite"/>
    </source>
</evidence>
<evidence type="ECO:0000313" key="2">
    <source>
        <dbReference type="EMBL" id="UWZ50661.1"/>
    </source>
</evidence>
<name>A0A9Q9I941_9ACTN</name>
<organism evidence="2 3">
    <name type="scientific">Dactylosporangium aurantiacum</name>
    <dbReference type="NCBI Taxonomy" id="35754"/>
    <lineage>
        <taxon>Bacteria</taxon>
        <taxon>Bacillati</taxon>
        <taxon>Actinomycetota</taxon>
        <taxon>Actinomycetes</taxon>
        <taxon>Micromonosporales</taxon>
        <taxon>Micromonosporaceae</taxon>
        <taxon>Dactylosporangium</taxon>
    </lineage>
</organism>
<dbReference type="AlphaFoldDB" id="A0A9Q9I941"/>
<proteinExistence type="predicted"/>
<reference evidence="2" key="1">
    <citation type="submission" date="2021-04" db="EMBL/GenBank/DDBJ databases">
        <title>Dactylosporangium aurantiacum NRRL B-8018 full assembly.</title>
        <authorList>
            <person name="Hartkoorn R.C."/>
            <person name="Beaudoing E."/>
            <person name="Hot D."/>
        </authorList>
    </citation>
    <scope>NUCLEOTIDE SEQUENCE</scope>
    <source>
        <strain evidence="2">NRRL B-8018</strain>
    </source>
</reference>
<accession>A0A9Q9I941</accession>
<gene>
    <name evidence="2" type="ORF">Daura_27995</name>
</gene>
<evidence type="ECO:0000313" key="3">
    <source>
        <dbReference type="Proteomes" id="UP001058003"/>
    </source>
</evidence>
<dbReference type="Proteomes" id="UP001058003">
    <property type="component" value="Chromosome"/>
</dbReference>
<sequence length="125" mass="13318">MSSGPSRERRRRHRRRADGRVEGRRRVPGRRGHPAPALSLAAENDHPFAEAAQRFDTTAPKNVAHQVFLPIGAEHGTGLLGGGQAGEVTALVEEFPQRHAPVHAVAAAGGGWSAPVSDVCAHMEI</sequence>
<dbReference type="KEGG" id="daur:Daura_27995"/>